<comment type="subcellular location">
    <subcellularLocation>
        <location evidence="1">Membrane</location>
        <topology evidence="1">Multi-pass membrane protein</topology>
    </subcellularLocation>
</comment>
<feature type="transmembrane region" description="Helical" evidence="5">
    <location>
        <begin position="160"/>
        <end position="183"/>
    </location>
</feature>
<evidence type="ECO:0000256" key="2">
    <source>
        <dbReference type="ARBA" id="ARBA00022692"/>
    </source>
</evidence>
<feature type="transmembrane region" description="Helical" evidence="5">
    <location>
        <begin position="254"/>
        <end position="272"/>
    </location>
</feature>
<evidence type="ECO:0000313" key="6">
    <source>
        <dbReference type="EMBL" id="KIY64060.1"/>
    </source>
</evidence>
<dbReference type="PANTHER" id="PTHR31465:SF11">
    <property type="entry name" value="DOMAIN PROTEIN, PUTATIVE (AFU_ORTHOLOGUE AFUA_3G10770)-RELATED"/>
    <property type="match status" value="1"/>
</dbReference>
<dbReference type="STRING" id="1314674.A0A0D7B1H7"/>
<accession>A0A0D7B1H7</accession>
<organism evidence="6 7">
    <name type="scientific">Cylindrobasidium torrendii FP15055 ss-10</name>
    <dbReference type="NCBI Taxonomy" id="1314674"/>
    <lineage>
        <taxon>Eukaryota</taxon>
        <taxon>Fungi</taxon>
        <taxon>Dikarya</taxon>
        <taxon>Basidiomycota</taxon>
        <taxon>Agaricomycotina</taxon>
        <taxon>Agaricomycetes</taxon>
        <taxon>Agaricomycetidae</taxon>
        <taxon>Agaricales</taxon>
        <taxon>Marasmiineae</taxon>
        <taxon>Physalacriaceae</taxon>
        <taxon>Cylindrobasidium</taxon>
    </lineage>
</organism>
<evidence type="ECO:0000256" key="5">
    <source>
        <dbReference type="SAM" id="Phobius"/>
    </source>
</evidence>
<gene>
    <name evidence="6" type="ORF">CYLTODRAFT_469679</name>
</gene>
<dbReference type="OrthoDB" id="3358017at2759"/>
<evidence type="ECO:0000256" key="4">
    <source>
        <dbReference type="ARBA" id="ARBA00023136"/>
    </source>
</evidence>
<evidence type="ECO:0000313" key="7">
    <source>
        <dbReference type="Proteomes" id="UP000054007"/>
    </source>
</evidence>
<keyword evidence="4 5" id="KW-0472">Membrane</keyword>
<protein>
    <submittedName>
        <fullName evidence="6">RTA1 like protein</fullName>
    </submittedName>
</protein>
<dbReference type="EMBL" id="KN880656">
    <property type="protein sequence ID" value="KIY64060.1"/>
    <property type="molecule type" value="Genomic_DNA"/>
</dbReference>
<name>A0A0D7B1H7_9AGAR</name>
<keyword evidence="3 5" id="KW-1133">Transmembrane helix</keyword>
<feature type="transmembrane region" description="Helical" evidence="5">
    <location>
        <begin position="44"/>
        <end position="63"/>
    </location>
</feature>
<keyword evidence="2 5" id="KW-0812">Transmembrane</keyword>
<evidence type="ECO:0000256" key="1">
    <source>
        <dbReference type="ARBA" id="ARBA00004141"/>
    </source>
</evidence>
<proteinExistence type="predicted"/>
<dbReference type="InterPro" id="IPR007568">
    <property type="entry name" value="RTA1"/>
</dbReference>
<dbReference type="Proteomes" id="UP000054007">
    <property type="component" value="Unassembled WGS sequence"/>
</dbReference>
<feature type="transmembrane region" description="Helical" evidence="5">
    <location>
        <begin position="120"/>
        <end position="140"/>
    </location>
</feature>
<feature type="transmembrane region" description="Helical" evidence="5">
    <location>
        <begin position="75"/>
        <end position="99"/>
    </location>
</feature>
<keyword evidence="7" id="KW-1185">Reference proteome</keyword>
<dbReference type="GO" id="GO:0000324">
    <property type="term" value="C:fungal-type vacuole"/>
    <property type="evidence" value="ECO:0007669"/>
    <property type="project" value="TreeGrafter"/>
</dbReference>
<dbReference type="PANTHER" id="PTHR31465">
    <property type="entry name" value="PROTEIN RTA1-RELATED"/>
    <property type="match status" value="1"/>
</dbReference>
<sequence length="303" mass="33780">MVDVNPEDTIYNYILTQWVGYTFVSLFGLATVLHLGLGLRARMWWALPTMMACALTESIGWSGRVWSSYDPLNSSAFQMQICTTIMAPTFLIASNFIILGKIINRLGPQYSRMSLRAYSILFLSCDIVALVIQAIGGAFASSADTLEAANQGGNIMLGGIAFQLAVISFYSIFAAEFMTRYFLRKPVHDRFQLKKASKPDVEKPFENHRGVLTRRLSIMLLVLLAEIVFLYVRSVYRTVELTDGWNGTIISTQVYFNVFDGAMMVLAVWLLIPFHPSFFLAEAVLASSNDDGSQCTVAELHST</sequence>
<feature type="transmembrane region" description="Helical" evidence="5">
    <location>
        <begin position="18"/>
        <end position="37"/>
    </location>
</feature>
<dbReference type="AlphaFoldDB" id="A0A0D7B1H7"/>
<feature type="transmembrane region" description="Helical" evidence="5">
    <location>
        <begin position="216"/>
        <end position="234"/>
    </location>
</feature>
<evidence type="ECO:0000256" key="3">
    <source>
        <dbReference type="ARBA" id="ARBA00022989"/>
    </source>
</evidence>
<dbReference type="Pfam" id="PF04479">
    <property type="entry name" value="RTA1"/>
    <property type="match status" value="1"/>
</dbReference>
<reference evidence="6 7" key="1">
    <citation type="journal article" date="2015" name="Fungal Genet. Biol.">
        <title>Evolution of novel wood decay mechanisms in Agaricales revealed by the genome sequences of Fistulina hepatica and Cylindrobasidium torrendii.</title>
        <authorList>
            <person name="Floudas D."/>
            <person name="Held B.W."/>
            <person name="Riley R."/>
            <person name="Nagy L.G."/>
            <person name="Koehler G."/>
            <person name="Ransdell A.S."/>
            <person name="Younus H."/>
            <person name="Chow J."/>
            <person name="Chiniquy J."/>
            <person name="Lipzen A."/>
            <person name="Tritt A."/>
            <person name="Sun H."/>
            <person name="Haridas S."/>
            <person name="LaButti K."/>
            <person name="Ohm R.A."/>
            <person name="Kues U."/>
            <person name="Blanchette R.A."/>
            <person name="Grigoriev I.V."/>
            <person name="Minto R.E."/>
            <person name="Hibbett D.S."/>
        </authorList>
    </citation>
    <scope>NUCLEOTIDE SEQUENCE [LARGE SCALE GENOMIC DNA]</scope>
    <source>
        <strain evidence="6 7">FP15055 ss-10</strain>
    </source>
</reference>
<dbReference type="GO" id="GO:0005886">
    <property type="term" value="C:plasma membrane"/>
    <property type="evidence" value="ECO:0007669"/>
    <property type="project" value="TreeGrafter"/>
</dbReference>